<evidence type="ECO:0000256" key="1">
    <source>
        <dbReference type="SAM" id="MobiDB-lite"/>
    </source>
</evidence>
<dbReference type="Gene3D" id="1.10.287.1060">
    <property type="entry name" value="ESAT-6-like"/>
    <property type="match status" value="1"/>
</dbReference>
<dbReference type="InterPro" id="IPR010310">
    <property type="entry name" value="T7SS_ESAT-6-like"/>
</dbReference>
<comment type="caution">
    <text evidence="2">The sequence shown here is derived from an EMBL/GenBank/DDBJ whole genome shotgun (WGS) entry which is preliminary data.</text>
</comment>
<reference evidence="2 3" key="1">
    <citation type="submission" date="2024-06" db="EMBL/GenBank/DDBJ databases">
        <title>The Natural Products Discovery Center: Release of the First 8490 Sequenced Strains for Exploring Actinobacteria Biosynthetic Diversity.</title>
        <authorList>
            <person name="Kalkreuter E."/>
            <person name="Kautsar S.A."/>
            <person name="Yang D."/>
            <person name="Bader C.D."/>
            <person name="Teijaro C.N."/>
            <person name="Fluegel L."/>
            <person name="Davis C.M."/>
            <person name="Simpson J.R."/>
            <person name="Lauterbach L."/>
            <person name="Steele A.D."/>
            <person name="Gui C."/>
            <person name="Meng S."/>
            <person name="Li G."/>
            <person name="Viehrig K."/>
            <person name="Ye F."/>
            <person name="Su P."/>
            <person name="Kiefer A.F."/>
            <person name="Nichols A."/>
            <person name="Cepeda A.J."/>
            <person name="Yan W."/>
            <person name="Fan B."/>
            <person name="Jiang Y."/>
            <person name="Adhikari A."/>
            <person name="Zheng C.-J."/>
            <person name="Schuster L."/>
            <person name="Cowan T.M."/>
            <person name="Smanski M.J."/>
            <person name="Chevrette M.G."/>
            <person name="De Carvalho L.P.S."/>
            <person name="Shen B."/>
        </authorList>
    </citation>
    <scope>NUCLEOTIDE SEQUENCE [LARGE SCALE GENOMIC DNA]</scope>
    <source>
        <strain evidence="2 3">NPDC000234</strain>
    </source>
</reference>
<organism evidence="2 3">
    <name type="scientific">Streptomyces hyaluromycini</name>
    <dbReference type="NCBI Taxonomy" id="1377993"/>
    <lineage>
        <taxon>Bacteria</taxon>
        <taxon>Bacillati</taxon>
        <taxon>Actinomycetota</taxon>
        <taxon>Actinomycetes</taxon>
        <taxon>Kitasatosporales</taxon>
        <taxon>Streptomycetaceae</taxon>
        <taxon>Streptomyces</taxon>
    </lineage>
</organism>
<dbReference type="SUPFAM" id="SSF140453">
    <property type="entry name" value="EsxAB dimer-like"/>
    <property type="match status" value="1"/>
</dbReference>
<dbReference type="EMBL" id="JBEPEK010000534">
    <property type="protein sequence ID" value="MER7186094.1"/>
    <property type="molecule type" value="Genomic_DNA"/>
</dbReference>
<evidence type="ECO:0000313" key="3">
    <source>
        <dbReference type="Proteomes" id="UP001474181"/>
    </source>
</evidence>
<accession>A0ABV1XAN8</accession>
<protein>
    <submittedName>
        <fullName evidence="2">WXG100 family type VII secretion target</fullName>
    </submittedName>
</protein>
<proteinExistence type="predicted"/>
<gene>
    <name evidence="2" type="ORF">ABT404_42670</name>
</gene>
<dbReference type="InterPro" id="IPR036689">
    <property type="entry name" value="ESAT-6-like_sf"/>
</dbReference>
<sequence>MSDGTFSVDTARLGQSAPQMQELAARIRSIATKLDGRLESLGACWGDDESGRQFLEQYAEPKRQLSAGITGVGNVLDSTVDGIRTMAKGFARTEEANVEALHAITPATDSVTTGGGDSSPHRTRR</sequence>
<dbReference type="Proteomes" id="UP001474181">
    <property type="component" value="Unassembled WGS sequence"/>
</dbReference>
<evidence type="ECO:0000313" key="2">
    <source>
        <dbReference type="EMBL" id="MER7186094.1"/>
    </source>
</evidence>
<dbReference type="RefSeq" id="WP_350789494.1">
    <property type="nucleotide sequence ID" value="NZ_JBEPEK010000534.1"/>
</dbReference>
<feature type="region of interest" description="Disordered" evidence="1">
    <location>
        <begin position="103"/>
        <end position="125"/>
    </location>
</feature>
<dbReference type="Pfam" id="PF06013">
    <property type="entry name" value="WXG100"/>
    <property type="match status" value="1"/>
</dbReference>
<name>A0ABV1XAN8_9ACTN</name>
<keyword evidence="3" id="KW-1185">Reference proteome</keyword>